<proteinExistence type="predicted"/>
<dbReference type="EMBL" id="JACRUJ010000001">
    <property type="protein sequence ID" value="MBC5839861.1"/>
    <property type="molecule type" value="Genomic_DNA"/>
</dbReference>
<keyword evidence="2" id="KW-1185">Reference proteome</keyword>
<comment type="caution">
    <text evidence="1">The sequence shown here is derived from an EMBL/GenBank/DDBJ whole genome shotgun (WGS) entry which is preliminary data.</text>
</comment>
<accession>A0ABR7J2S3</accession>
<reference evidence="1 2" key="1">
    <citation type="submission" date="2020-08" db="EMBL/GenBank/DDBJ databases">
        <title>Description of novel Flavobacterium F-380 isolate.</title>
        <authorList>
            <person name="Saticioglu I.B."/>
            <person name="Duman M."/>
            <person name="Altun S."/>
        </authorList>
    </citation>
    <scope>NUCLEOTIDE SEQUENCE [LARGE SCALE GENOMIC DNA]</scope>
    <source>
        <strain evidence="1 2">F-380</strain>
    </source>
</reference>
<dbReference type="RefSeq" id="WP_187008482.1">
    <property type="nucleotide sequence ID" value="NZ_JACRUI010000001.1"/>
</dbReference>
<name>A0ABR7J2S3_9FLAO</name>
<evidence type="ECO:0000313" key="2">
    <source>
        <dbReference type="Proteomes" id="UP000629963"/>
    </source>
</evidence>
<dbReference type="Proteomes" id="UP000629963">
    <property type="component" value="Unassembled WGS sequence"/>
</dbReference>
<protein>
    <submittedName>
        <fullName evidence="1">Uncharacterized protein</fullName>
    </submittedName>
</protein>
<gene>
    <name evidence="1" type="ORF">H8R23_00415</name>
</gene>
<evidence type="ECO:0000313" key="1">
    <source>
        <dbReference type="EMBL" id="MBC5839861.1"/>
    </source>
</evidence>
<organism evidence="1 2">
    <name type="scientific">Flavobacterium kayseriense</name>
    <dbReference type="NCBI Taxonomy" id="2764714"/>
    <lineage>
        <taxon>Bacteria</taxon>
        <taxon>Pseudomonadati</taxon>
        <taxon>Bacteroidota</taxon>
        <taxon>Flavobacteriia</taxon>
        <taxon>Flavobacteriales</taxon>
        <taxon>Flavobacteriaceae</taxon>
        <taxon>Flavobacterium</taxon>
    </lineage>
</organism>
<sequence>MNTISTQNKSKNMIHILSVFVCALLFSVSGYSQNVGGSQIASSEDEITTTVEVKSESARTSSTNMEFVQWFMGTKQDPNTTISTEGINTKKQIMTSGIAPNRLLIKAFLKKAVNFESALA</sequence>